<dbReference type="EMBL" id="CM056811">
    <property type="protein sequence ID" value="KAJ8638070.1"/>
    <property type="molecule type" value="Genomic_DNA"/>
</dbReference>
<dbReference type="Proteomes" id="UP001234297">
    <property type="component" value="Chromosome 3"/>
</dbReference>
<reference evidence="1 2" key="1">
    <citation type="journal article" date="2022" name="Hortic Res">
        <title>A haplotype resolved chromosomal level avocado genome allows analysis of novel avocado genes.</title>
        <authorList>
            <person name="Nath O."/>
            <person name="Fletcher S.J."/>
            <person name="Hayward A."/>
            <person name="Shaw L.M."/>
            <person name="Masouleh A.K."/>
            <person name="Furtado A."/>
            <person name="Henry R.J."/>
            <person name="Mitter N."/>
        </authorList>
    </citation>
    <scope>NUCLEOTIDE SEQUENCE [LARGE SCALE GENOMIC DNA]</scope>
    <source>
        <strain evidence="2">cv. Hass</strain>
    </source>
</reference>
<evidence type="ECO:0000313" key="1">
    <source>
        <dbReference type="EMBL" id="KAJ8638070.1"/>
    </source>
</evidence>
<keyword evidence="2" id="KW-1185">Reference proteome</keyword>
<organism evidence="1 2">
    <name type="scientific">Persea americana</name>
    <name type="common">Avocado</name>
    <dbReference type="NCBI Taxonomy" id="3435"/>
    <lineage>
        <taxon>Eukaryota</taxon>
        <taxon>Viridiplantae</taxon>
        <taxon>Streptophyta</taxon>
        <taxon>Embryophyta</taxon>
        <taxon>Tracheophyta</taxon>
        <taxon>Spermatophyta</taxon>
        <taxon>Magnoliopsida</taxon>
        <taxon>Magnoliidae</taxon>
        <taxon>Laurales</taxon>
        <taxon>Lauraceae</taxon>
        <taxon>Persea</taxon>
    </lineage>
</organism>
<evidence type="ECO:0000313" key="2">
    <source>
        <dbReference type="Proteomes" id="UP001234297"/>
    </source>
</evidence>
<gene>
    <name evidence="1" type="ORF">MRB53_012337</name>
</gene>
<accession>A0ACC2LXD5</accession>
<sequence>MRREAKEISWVLRIFWAALGEETTAWGQSQGGDEEMEVANDGKGYWAQREATTRSGLGEDGQDREDGEEPNQEKDGLGLEVGHLFSEEVEMKVRLSSMNLV</sequence>
<name>A0ACC2LXD5_PERAE</name>
<protein>
    <submittedName>
        <fullName evidence="1">Uncharacterized protein</fullName>
    </submittedName>
</protein>
<comment type="caution">
    <text evidence="1">The sequence shown here is derived from an EMBL/GenBank/DDBJ whole genome shotgun (WGS) entry which is preliminary data.</text>
</comment>
<proteinExistence type="predicted"/>